<dbReference type="Pfam" id="PF08386">
    <property type="entry name" value="Abhydrolase_4"/>
    <property type="match status" value="1"/>
</dbReference>
<evidence type="ECO:0000313" key="5">
    <source>
        <dbReference type="EMBL" id="KUJ24614.1"/>
    </source>
</evidence>
<accession>A0A194XX19</accession>
<proteinExistence type="inferred from homology"/>
<dbReference type="RefSeq" id="XP_018078969.1">
    <property type="nucleotide sequence ID" value="XM_018211410.1"/>
</dbReference>
<dbReference type="OrthoDB" id="425534at2759"/>
<comment type="similarity">
    <text evidence="1">Belongs to the peptidase S33 family.</text>
</comment>
<dbReference type="InterPro" id="IPR000073">
    <property type="entry name" value="AB_hydrolase_1"/>
</dbReference>
<name>A0A194XX19_MOLSC</name>
<dbReference type="PANTHER" id="PTHR43248">
    <property type="entry name" value="2-SUCCINYL-6-HYDROXY-2,4-CYCLOHEXADIENE-1-CARBOXYLATE SYNTHASE"/>
    <property type="match status" value="1"/>
</dbReference>
<dbReference type="InterPro" id="IPR051601">
    <property type="entry name" value="Serine_prot/Carboxylest_S33"/>
</dbReference>
<evidence type="ECO:0000313" key="6">
    <source>
        <dbReference type="Proteomes" id="UP000070700"/>
    </source>
</evidence>
<dbReference type="Gene3D" id="3.40.50.1820">
    <property type="entry name" value="alpha/beta hydrolase"/>
    <property type="match status" value="1"/>
</dbReference>
<evidence type="ECO:0000259" key="4">
    <source>
        <dbReference type="Pfam" id="PF08386"/>
    </source>
</evidence>
<dbReference type="GO" id="GO:0016787">
    <property type="term" value="F:hydrolase activity"/>
    <property type="evidence" value="ECO:0007669"/>
    <property type="project" value="UniProtKB-KW"/>
</dbReference>
<sequence>MEKSGIDVSNQTPRRGLRTPTRMHISLLLSLAFLSWIVYQRYPTEVQYGHQYGHVVKFTDAERPAEEFAWTKITPTKHLEYTPCYGKFECARLDVPMDYNSTASDASRVAVAIIRYPAPVPLIHPQYGGPILLNPGGPGGSGVNLALSWAETISKIVNPPLNSSAYGSTDAKFFDIVSWDPRGVNNTTPHVECFPDNFSHDVFKLQMESEGFGSIEAKSNMWARSNALSSGCSENASEIIHHMNTATVVADMVEIIERHGEWRSKQTEIWVDTPSWKQSTAELHCDHPFARKPILERTRYRKGEEKLQYWGFSYGTLLGATFSALQPHRVGRVIIDGVCDSTDYYKTGWLSNLRDTDKIMDKFYSYCSTGGNEKCPLNTGSLSPEEIQAVVENIVSSVKDDPISVPGTASRGPDIITYSDVMNLIKDVVYTPLKLFPIQATLLTDVAYGNGSAFADYKAKHHEPSCPLNNCEKGAQPCVVPTERVGVGILCSDGESIQDWTKKDWFDRVETLVGQSKWMGEYWSSITMNCASWKGRPKWSVKPEDITGNTSHPILLIGNTLDPVTPLYNAFLMQKKFPGSGVLTQDSEGHCTLASPSLCTVKAIRNYFQTGALPAPGTVCQPEELPLLGKVSRDISTLSEVDRELLRIIEGIKDLDGPRFF</sequence>
<dbReference type="Proteomes" id="UP000070700">
    <property type="component" value="Unassembled WGS sequence"/>
</dbReference>
<dbReference type="KEGG" id="psco:LY89DRAFT_634822"/>
<keyword evidence="6" id="KW-1185">Reference proteome</keyword>
<feature type="domain" description="AB hydrolase-1" evidence="3">
    <location>
        <begin position="130"/>
        <end position="421"/>
    </location>
</feature>
<reference evidence="5 6" key="1">
    <citation type="submission" date="2015-10" db="EMBL/GenBank/DDBJ databases">
        <title>Full genome of DAOMC 229536 Phialocephala scopiformis, a fungal endophyte of spruce producing the potent anti-insectan compound rugulosin.</title>
        <authorList>
            <consortium name="DOE Joint Genome Institute"/>
            <person name="Walker A.K."/>
            <person name="Frasz S.L."/>
            <person name="Seifert K.A."/>
            <person name="Miller J.D."/>
            <person name="Mondo S.J."/>
            <person name="Labutti K."/>
            <person name="Lipzen A."/>
            <person name="Dockter R."/>
            <person name="Kennedy M."/>
            <person name="Grigoriev I.V."/>
            <person name="Spatafora J.W."/>
        </authorList>
    </citation>
    <scope>NUCLEOTIDE SEQUENCE [LARGE SCALE GENOMIC DNA]</scope>
    <source>
        <strain evidence="5 6">CBS 120377</strain>
    </source>
</reference>
<evidence type="ECO:0000256" key="1">
    <source>
        <dbReference type="ARBA" id="ARBA00010088"/>
    </source>
</evidence>
<organism evidence="5 6">
    <name type="scientific">Mollisia scopiformis</name>
    <name type="common">Conifer needle endophyte fungus</name>
    <name type="synonym">Phialocephala scopiformis</name>
    <dbReference type="NCBI Taxonomy" id="149040"/>
    <lineage>
        <taxon>Eukaryota</taxon>
        <taxon>Fungi</taxon>
        <taxon>Dikarya</taxon>
        <taxon>Ascomycota</taxon>
        <taxon>Pezizomycotina</taxon>
        <taxon>Leotiomycetes</taxon>
        <taxon>Helotiales</taxon>
        <taxon>Mollisiaceae</taxon>
        <taxon>Mollisia</taxon>
    </lineage>
</organism>
<protein>
    <recommendedName>
        <fullName evidence="7">Peptidase S33 tripeptidyl aminopeptidase-like C-terminal domain-containing protein</fullName>
    </recommendedName>
</protein>
<dbReference type="InterPro" id="IPR013595">
    <property type="entry name" value="Pept_S33_TAP-like_C"/>
</dbReference>
<dbReference type="SUPFAM" id="SSF53474">
    <property type="entry name" value="alpha/beta-Hydrolases"/>
    <property type="match status" value="1"/>
</dbReference>
<dbReference type="PANTHER" id="PTHR43248:SF25">
    <property type="entry name" value="AB HYDROLASE-1 DOMAIN-CONTAINING PROTEIN-RELATED"/>
    <property type="match status" value="1"/>
</dbReference>
<feature type="domain" description="Peptidase S33 tripeptidyl aminopeptidase-like C-terminal" evidence="4">
    <location>
        <begin position="518"/>
        <end position="620"/>
    </location>
</feature>
<dbReference type="Pfam" id="PF00561">
    <property type="entry name" value="Abhydrolase_1"/>
    <property type="match status" value="1"/>
</dbReference>
<dbReference type="GeneID" id="28821136"/>
<evidence type="ECO:0000256" key="2">
    <source>
        <dbReference type="ARBA" id="ARBA00022801"/>
    </source>
</evidence>
<keyword evidence="2" id="KW-0378">Hydrolase</keyword>
<evidence type="ECO:0000259" key="3">
    <source>
        <dbReference type="Pfam" id="PF00561"/>
    </source>
</evidence>
<dbReference type="InterPro" id="IPR029058">
    <property type="entry name" value="AB_hydrolase_fold"/>
</dbReference>
<dbReference type="AlphaFoldDB" id="A0A194XX19"/>
<evidence type="ECO:0008006" key="7">
    <source>
        <dbReference type="Google" id="ProtNLM"/>
    </source>
</evidence>
<dbReference type="InParanoid" id="A0A194XX19"/>
<dbReference type="EMBL" id="KQ947404">
    <property type="protein sequence ID" value="KUJ24614.1"/>
    <property type="molecule type" value="Genomic_DNA"/>
</dbReference>
<gene>
    <name evidence="5" type="ORF">LY89DRAFT_634822</name>
</gene>